<keyword evidence="3" id="KW-1185">Reference proteome</keyword>
<dbReference type="EMBL" id="CP015199">
    <property type="protein sequence ID" value="ANF49228.1"/>
    <property type="molecule type" value="Genomic_DNA"/>
</dbReference>
<keyword evidence="1" id="KW-1133">Transmembrane helix</keyword>
<feature type="transmembrane region" description="Helical" evidence="1">
    <location>
        <begin position="67"/>
        <end position="86"/>
    </location>
</feature>
<feature type="transmembrane region" description="Helical" evidence="1">
    <location>
        <begin position="37"/>
        <end position="60"/>
    </location>
</feature>
<dbReference type="STRING" id="1685010.A0O34_01045"/>
<gene>
    <name evidence="2" type="ORF">A0O34_01045</name>
</gene>
<dbReference type="AlphaFoldDB" id="A0A172XQF2"/>
<organism evidence="2 3">
    <name type="scientific">Chryseobacterium glaciei</name>
    <dbReference type="NCBI Taxonomy" id="1685010"/>
    <lineage>
        <taxon>Bacteria</taxon>
        <taxon>Pseudomonadati</taxon>
        <taxon>Bacteroidota</taxon>
        <taxon>Flavobacteriia</taxon>
        <taxon>Flavobacteriales</taxon>
        <taxon>Weeksellaceae</taxon>
        <taxon>Chryseobacterium group</taxon>
        <taxon>Chryseobacterium</taxon>
    </lineage>
</organism>
<dbReference type="Proteomes" id="UP000077824">
    <property type="component" value="Chromosome"/>
</dbReference>
<evidence type="ECO:0000313" key="3">
    <source>
        <dbReference type="Proteomes" id="UP000077824"/>
    </source>
</evidence>
<dbReference type="KEGG" id="chh:A0O34_01045"/>
<evidence type="ECO:0000313" key="2">
    <source>
        <dbReference type="EMBL" id="ANF49228.1"/>
    </source>
</evidence>
<evidence type="ECO:0000256" key="1">
    <source>
        <dbReference type="SAM" id="Phobius"/>
    </source>
</evidence>
<feature type="transmembrane region" description="Helical" evidence="1">
    <location>
        <begin position="92"/>
        <end position="112"/>
    </location>
</feature>
<feature type="transmembrane region" description="Helical" evidence="1">
    <location>
        <begin position="12"/>
        <end position="31"/>
    </location>
</feature>
<accession>A0A172XQF2</accession>
<proteinExistence type="predicted"/>
<protein>
    <submittedName>
        <fullName evidence="2">Uncharacterized protein</fullName>
    </submittedName>
</protein>
<keyword evidence="1" id="KW-0472">Membrane</keyword>
<reference evidence="2 3" key="1">
    <citation type="submission" date="2016-04" db="EMBL/GenBank/DDBJ databases">
        <title>Complete Genome Sequence of Chryseobacterium sp. IHBB 10212.</title>
        <authorList>
            <person name="Pal M."/>
            <person name="Swarnkar M.K."/>
            <person name="Kaushal K."/>
            <person name="Chhibber S."/>
            <person name="Singh A.K."/>
            <person name="Gulati A."/>
        </authorList>
    </citation>
    <scope>NUCLEOTIDE SEQUENCE [LARGE SCALE GENOMIC DNA]</scope>
    <source>
        <strain evidence="2 3">IHBB 10212</strain>
    </source>
</reference>
<dbReference type="RefSeq" id="WP_066750253.1">
    <property type="nucleotide sequence ID" value="NZ_CP015199.1"/>
</dbReference>
<keyword evidence="1" id="KW-0812">Transmembrane</keyword>
<name>A0A172XQF2_9FLAO</name>
<sequence length="134" mass="16359">MNKKIFNKKWLYLFSIFLFIYLVLFSFILLFQYYPDFYYFHVIVNTSLFLLSILTVILLIEKHKKSILTINLFFGVFILLIVFRLLFTVKPYGYFIRGQMFYLLFSIVYLTFVNKFKIREIKDLEINEIGKHND</sequence>